<dbReference type="EMBL" id="JANIIK010000109">
    <property type="protein sequence ID" value="KAJ3597562.1"/>
    <property type="molecule type" value="Genomic_DNA"/>
</dbReference>
<dbReference type="Gene3D" id="3.10.10.10">
    <property type="entry name" value="HIV Type 1 Reverse Transcriptase, subunit A, domain 1"/>
    <property type="match status" value="1"/>
</dbReference>
<evidence type="ECO:0000259" key="3">
    <source>
        <dbReference type="Pfam" id="PF00078"/>
    </source>
</evidence>
<dbReference type="AlphaFoldDB" id="A0A9Q0DZ96"/>
<organism evidence="4 5">
    <name type="scientific">Muraenolepis orangiensis</name>
    <name type="common">Patagonian moray cod</name>
    <dbReference type="NCBI Taxonomy" id="630683"/>
    <lineage>
        <taxon>Eukaryota</taxon>
        <taxon>Metazoa</taxon>
        <taxon>Chordata</taxon>
        <taxon>Craniata</taxon>
        <taxon>Vertebrata</taxon>
        <taxon>Euteleostomi</taxon>
        <taxon>Actinopterygii</taxon>
        <taxon>Neopterygii</taxon>
        <taxon>Teleostei</taxon>
        <taxon>Neoteleostei</taxon>
        <taxon>Acanthomorphata</taxon>
        <taxon>Zeiogadaria</taxon>
        <taxon>Gadariae</taxon>
        <taxon>Gadiformes</taxon>
        <taxon>Muraenolepidoidei</taxon>
        <taxon>Muraenolepididae</taxon>
        <taxon>Muraenolepis</taxon>
    </lineage>
</organism>
<evidence type="ECO:0000313" key="5">
    <source>
        <dbReference type="Proteomes" id="UP001148018"/>
    </source>
</evidence>
<proteinExistence type="inferred from homology"/>
<evidence type="ECO:0000256" key="1">
    <source>
        <dbReference type="ARBA" id="ARBA00010879"/>
    </source>
</evidence>
<dbReference type="InterPro" id="IPR050951">
    <property type="entry name" value="Retrovirus_Pol_polyprotein"/>
</dbReference>
<dbReference type="Gene3D" id="3.30.70.270">
    <property type="match status" value="1"/>
</dbReference>
<comment type="similarity">
    <text evidence="1">Belongs to the beta type-B retroviral polymerase family. HERV class-II K(HML-2) pol subfamily.</text>
</comment>
<evidence type="ECO:0000256" key="2">
    <source>
        <dbReference type="ARBA" id="ARBA00012180"/>
    </source>
</evidence>
<dbReference type="SUPFAM" id="SSF56672">
    <property type="entry name" value="DNA/RNA polymerases"/>
    <property type="match status" value="1"/>
</dbReference>
<dbReference type="InterPro" id="IPR043128">
    <property type="entry name" value="Rev_trsase/Diguanyl_cyclase"/>
</dbReference>
<dbReference type="CDD" id="cd01647">
    <property type="entry name" value="RT_LTR"/>
    <property type="match status" value="1"/>
</dbReference>
<dbReference type="InterPro" id="IPR000477">
    <property type="entry name" value="RT_dom"/>
</dbReference>
<dbReference type="OrthoDB" id="775972at2759"/>
<accession>A0A9Q0DZ96</accession>
<protein>
    <recommendedName>
        <fullName evidence="2">ribonuclease H</fullName>
        <ecNumber evidence="2">3.1.26.4</ecNumber>
    </recommendedName>
</protein>
<dbReference type="Pfam" id="PF00078">
    <property type="entry name" value="RVT_1"/>
    <property type="match status" value="1"/>
</dbReference>
<gene>
    <name evidence="4" type="ORF">NHX12_001085</name>
</gene>
<keyword evidence="5" id="KW-1185">Reference proteome</keyword>
<feature type="domain" description="Reverse transcriptase" evidence="3">
    <location>
        <begin position="1"/>
        <end position="106"/>
    </location>
</feature>
<dbReference type="GO" id="GO:0004523">
    <property type="term" value="F:RNA-DNA hybrid ribonuclease activity"/>
    <property type="evidence" value="ECO:0007669"/>
    <property type="project" value="UniProtKB-EC"/>
</dbReference>
<name>A0A9Q0DZ96_9TELE</name>
<dbReference type="PANTHER" id="PTHR37984">
    <property type="entry name" value="PROTEIN CBG26694"/>
    <property type="match status" value="1"/>
</dbReference>
<dbReference type="Proteomes" id="UP001148018">
    <property type="component" value="Unassembled WGS sequence"/>
</dbReference>
<evidence type="ECO:0000313" key="4">
    <source>
        <dbReference type="EMBL" id="KAJ3597562.1"/>
    </source>
</evidence>
<dbReference type="PANTHER" id="PTHR37984:SF7">
    <property type="entry name" value="INTEGRASE CATALYTIC DOMAIN-CONTAINING PROTEIN"/>
    <property type="match status" value="1"/>
</dbReference>
<dbReference type="EC" id="3.1.26.4" evidence="2"/>
<reference evidence="4" key="1">
    <citation type="submission" date="2022-07" db="EMBL/GenBank/DDBJ databases">
        <title>Chromosome-level genome of Muraenolepis orangiensis.</title>
        <authorList>
            <person name="Kim J."/>
        </authorList>
    </citation>
    <scope>NUCLEOTIDE SEQUENCE</scope>
    <source>
        <strain evidence="4">KU_S4_2022</strain>
        <tissue evidence="4">Muscle</tissue>
    </source>
</reference>
<dbReference type="InterPro" id="IPR043502">
    <property type="entry name" value="DNA/RNA_pol_sf"/>
</dbReference>
<comment type="caution">
    <text evidence="4">The sequence shown here is derived from an EMBL/GenBank/DDBJ whole genome shotgun (WGS) entry which is preliminary data.</text>
</comment>
<sequence length="139" mass="15819">MFSILDEKDGYWQIRQDDPSSKLCTFNTPWGRFLTLPFGIKSASEVFQQKNCETFGDIPGVYSVAEQEHDEILQNVMERAKTAQVKFNREKIQFKVDTVKYMGHVITAAGQTADETKIKAIVHMPTPEDNQVPGAVHRQ</sequence>